<dbReference type="GO" id="GO:0016787">
    <property type="term" value="F:hydrolase activity"/>
    <property type="evidence" value="ECO:0007669"/>
    <property type="project" value="UniProtKB-KW"/>
</dbReference>
<feature type="active site" description="Proton donor/acceptor" evidence="2">
    <location>
        <position position="261"/>
    </location>
</feature>
<feature type="active site" description="Acyl-thioester intermediate" evidence="2">
    <location>
        <position position="329"/>
    </location>
</feature>
<accession>A0A430FV25</accession>
<evidence type="ECO:0000313" key="5">
    <source>
        <dbReference type="EMBL" id="RSX57409.1"/>
    </source>
</evidence>
<protein>
    <submittedName>
        <fullName evidence="5">Sortase family protein</fullName>
    </submittedName>
</protein>
<comment type="caution">
    <text evidence="5">The sequence shown here is derived from an EMBL/GenBank/DDBJ whole genome shotgun (WGS) entry which is preliminary data.</text>
</comment>
<dbReference type="InterPro" id="IPR005754">
    <property type="entry name" value="Sortase"/>
</dbReference>
<dbReference type="NCBIfam" id="NF033747">
    <property type="entry name" value="class_E_sortase"/>
    <property type="match status" value="1"/>
</dbReference>
<evidence type="ECO:0000256" key="1">
    <source>
        <dbReference type="ARBA" id="ARBA00022801"/>
    </source>
</evidence>
<evidence type="ECO:0000256" key="2">
    <source>
        <dbReference type="PIRSR" id="PIRSR605754-1"/>
    </source>
</evidence>
<feature type="compositionally biased region" description="Low complexity" evidence="3">
    <location>
        <begin position="82"/>
        <end position="93"/>
    </location>
</feature>
<feature type="region of interest" description="Disordered" evidence="3">
    <location>
        <begin position="72"/>
        <end position="122"/>
    </location>
</feature>
<proteinExistence type="predicted"/>
<keyword evidence="4" id="KW-0472">Membrane</keyword>
<gene>
    <name evidence="5" type="ORF">D2E24_0707</name>
</gene>
<feature type="transmembrane region" description="Helical" evidence="4">
    <location>
        <begin position="444"/>
        <end position="465"/>
    </location>
</feature>
<dbReference type="Proteomes" id="UP000287470">
    <property type="component" value="Unassembled WGS sequence"/>
</dbReference>
<keyword evidence="6" id="KW-1185">Reference proteome</keyword>
<feature type="region of interest" description="Disordered" evidence="3">
    <location>
        <begin position="178"/>
        <end position="204"/>
    </location>
</feature>
<dbReference type="Pfam" id="PF04203">
    <property type="entry name" value="Sortase"/>
    <property type="match status" value="1"/>
</dbReference>
<keyword evidence="1" id="KW-0378">Hydrolase</keyword>
<keyword evidence="4" id="KW-1133">Transmembrane helix</keyword>
<keyword evidence="4" id="KW-0812">Transmembrane</keyword>
<feature type="compositionally biased region" description="Pro residues" evidence="3">
    <location>
        <begin position="24"/>
        <end position="34"/>
    </location>
</feature>
<feature type="compositionally biased region" description="Low complexity" evidence="3">
    <location>
        <begin position="1"/>
        <end position="23"/>
    </location>
</feature>
<feature type="compositionally biased region" description="Polar residues" evidence="3">
    <location>
        <begin position="178"/>
        <end position="187"/>
    </location>
</feature>
<dbReference type="InterPro" id="IPR023365">
    <property type="entry name" value="Sortase_dom-sf"/>
</dbReference>
<dbReference type="InterPro" id="IPR053465">
    <property type="entry name" value="Sortase_Class_E"/>
</dbReference>
<dbReference type="CDD" id="cd05830">
    <property type="entry name" value="Sortase_E"/>
    <property type="match status" value="1"/>
</dbReference>
<dbReference type="Gene3D" id="2.40.260.10">
    <property type="entry name" value="Sortase"/>
    <property type="match status" value="1"/>
</dbReference>
<evidence type="ECO:0000256" key="3">
    <source>
        <dbReference type="SAM" id="MobiDB-lite"/>
    </source>
</evidence>
<feature type="transmembrane region" description="Helical" evidence="4">
    <location>
        <begin position="132"/>
        <end position="157"/>
    </location>
</feature>
<reference evidence="5 6" key="1">
    <citation type="submission" date="2018-09" db="EMBL/GenBank/DDBJ databases">
        <title>Characterization of the phylogenetic diversity of five novel species belonging to the genus Bifidobacterium.</title>
        <authorList>
            <person name="Lugli G.A."/>
            <person name="Duranti S."/>
            <person name="Milani C."/>
        </authorList>
    </citation>
    <scope>NUCLEOTIDE SEQUENCE [LARGE SCALE GENOMIC DNA]</scope>
    <source>
        <strain evidence="5 6">2033B</strain>
    </source>
</reference>
<name>A0A430FV25_9BIFI</name>
<dbReference type="InterPro" id="IPR042003">
    <property type="entry name" value="Sortase_E"/>
</dbReference>
<dbReference type="AlphaFoldDB" id="A0A430FV25"/>
<feature type="transmembrane region" description="Helical" evidence="4">
    <location>
        <begin position="388"/>
        <end position="410"/>
    </location>
</feature>
<evidence type="ECO:0000313" key="6">
    <source>
        <dbReference type="Proteomes" id="UP000287470"/>
    </source>
</evidence>
<dbReference type="EMBL" id="QXGK01000005">
    <property type="protein sequence ID" value="RSX57409.1"/>
    <property type="molecule type" value="Genomic_DNA"/>
</dbReference>
<dbReference type="SUPFAM" id="SSF63817">
    <property type="entry name" value="Sortase"/>
    <property type="match status" value="1"/>
</dbReference>
<feature type="region of interest" description="Disordered" evidence="3">
    <location>
        <begin position="1"/>
        <end position="46"/>
    </location>
</feature>
<sequence length="484" mass="52172">MNRMTASEESASEGMSSASASAPGTPPSAQPPSSRPAARRAVGRSLDGETTADLLLRMQDVADPGESLRLVTVHPDRHVGADGRSGSGDADAVMSRRDRRRASHGGSGRDGDSVGAGGGYDDARGGGHRQGLLWSILGIVAELLLTMAAVCALYVVWQMWWTGVQSEHAQVEMRQSVNWTSPGSGSTDAVAPAQEGDPPVQPESAAEGELIATVYIPRFGDQWERNLVQGTSLVQLNKHGLGHYTESQWPGQVGNFAIAGHRNGYGQPLGDVDKLQPGDVIVVRTQDYWYVYEYTSSEIVLPDDIRVIGSNPLNPGAEPTERMITMTTCEPKYSTPTHRWISYGKLKYWAKVADGWPQELATSDAKGGVTFTNNATEAVSPVARLDSLAPVVAVALVAYAIVFVAALVAWRFPLLRAIRAGERRRPDASLYGWLMRHQPGVLPIRLLLVLLLLFAAAAALFEWGFPWAASNIPYLQQMSNFTAG</sequence>
<organism evidence="5 6">
    <name type="scientific">Bifidobacterium samirii</name>
    <dbReference type="NCBI Taxonomy" id="2306974"/>
    <lineage>
        <taxon>Bacteria</taxon>
        <taxon>Bacillati</taxon>
        <taxon>Actinomycetota</taxon>
        <taxon>Actinomycetes</taxon>
        <taxon>Bifidobacteriales</taxon>
        <taxon>Bifidobacteriaceae</taxon>
        <taxon>Bifidobacterium</taxon>
    </lineage>
</organism>
<evidence type="ECO:0000256" key="4">
    <source>
        <dbReference type="SAM" id="Phobius"/>
    </source>
</evidence>